<feature type="chain" id="PRO_5003128051" evidence="12">
    <location>
        <begin position="23"/>
        <end position="673"/>
    </location>
</feature>
<dbReference type="SUPFAM" id="SSF56935">
    <property type="entry name" value="Porins"/>
    <property type="match status" value="1"/>
</dbReference>
<keyword evidence="5 10" id="KW-0812">Transmembrane</keyword>
<dbReference type="AlphaFoldDB" id="D9SGF9"/>
<keyword evidence="9 10" id="KW-0998">Cell outer membrane</keyword>
<keyword evidence="8 15" id="KW-0675">Receptor</keyword>
<dbReference type="Pfam" id="PF00593">
    <property type="entry name" value="TonB_dep_Rec_b-barrel"/>
    <property type="match status" value="1"/>
</dbReference>
<gene>
    <name evidence="15" type="ordered locus">Galf_1588</name>
</gene>
<evidence type="ECO:0000259" key="14">
    <source>
        <dbReference type="Pfam" id="PF07715"/>
    </source>
</evidence>
<evidence type="ECO:0000256" key="5">
    <source>
        <dbReference type="ARBA" id="ARBA00022692"/>
    </source>
</evidence>
<dbReference type="eggNOG" id="COG4771">
    <property type="taxonomic scope" value="Bacteria"/>
</dbReference>
<organism evidence="15 16">
    <name type="scientific">Gallionella capsiferriformans (strain ES-2)</name>
    <name type="common">Gallionella ferruginea capsiferriformans (strain ES-2)</name>
    <dbReference type="NCBI Taxonomy" id="395494"/>
    <lineage>
        <taxon>Bacteria</taxon>
        <taxon>Pseudomonadati</taxon>
        <taxon>Pseudomonadota</taxon>
        <taxon>Betaproteobacteria</taxon>
        <taxon>Nitrosomonadales</taxon>
        <taxon>Gallionellaceae</taxon>
        <taxon>Gallionella</taxon>
    </lineage>
</organism>
<dbReference type="GO" id="GO:0015344">
    <property type="term" value="F:siderophore uptake transmembrane transporter activity"/>
    <property type="evidence" value="ECO:0007669"/>
    <property type="project" value="TreeGrafter"/>
</dbReference>
<keyword evidence="12" id="KW-0732">Signal</keyword>
<feature type="signal peptide" evidence="12">
    <location>
        <begin position="1"/>
        <end position="22"/>
    </location>
</feature>
<keyword evidence="16" id="KW-1185">Reference proteome</keyword>
<keyword evidence="3 10" id="KW-0813">Transport</keyword>
<protein>
    <submittedName>
        <fullName evidence="15">TonB-dependent receptor plug</fullName>
    </submittedName>
</protein>
<evidence type="ECO:0000256" key="10">
    <source>
        <dbReference type="PROSITE-ProRule" id="PRU01360"/>
    </source>
</evidence>
<evidence type="ECO:0000256" key="12">
    <source>
        <dbReference type="SAM" id="SignalP"/>
    </source>
</evidence>
<dbReference type="HOGENOM" id="CLU_008287_16_0_4"/>
<dbReference type="Gene3D" id="2.40.170.20">
    <property type="entry name" value="TonB-dependent receptor, beta-barrel domain"/>
    <property type="match status" value="1"/>
</dbReference>
<dbReference type="GO" id="GO:0009279">
    <property type="term" value="C:cell outer membrane"/>
    <property type="evidence" value="ECO:0007669"/>
    <property type="project" value="UniProtKB-SubCell"/>
</dbReference>
<dbReference type="InterPro" id="IPR012910">
    <property type="entry name" value="Plug_dom"/>
</dbReference>
<accession>D9SGF9</accession>
<keyword evidence="7 10" id="KW-0472">Membrane</keyword>
<reference evidence="15 16" key="1">
    <citation type="submission" date="2010-08" db="EMBL/GenBank/DDBJ databases">
        <title>Complete sequence of Gallionella capsiferriformans ES-2.</title>
        <authorList>
            <consortium name="US DOE Joint Genome Institute"/>
            <person name="Lucas S."/>
            <person name="Copeland A."/>
            <person name="Lapidus A."/>
            <person name="Cheng J.-F."/>
            <person name="Bruce D."/>
            <person name="Goodwin L."/>
            <person name="Pitluck S."/>
            <person name="Chertkov O."/>
            <person name="Davenport K.W."/>
            <person name="Detter J.C."/>
            <person name="Han C."/>
            <person name="Tapia R."/>
            <person name="Land M."/>
            <person name="Hauser L."/>
            <person name="Chang Y.-J."/>
            <person name="Jeffries C."/>
            <person name="Kyrpides N."/>
            <person name="Ivanova N."/>
            <person name="Mikhailova N."/>
            <person name="Shelobolina E.S."/>
            <person name="Picardal F."/>
            <person name="Roden E."/>
            <person name="Emerson D."/>
            <person name="Woyke T."/>
        </authorList>
    </citation>
    <scope>NUCLEOTIDE SEQUENCE [LARGE SCALE GENOMIC DNA]</scope>
    <source>
        <strain evidence="15 16">ES-2</strain>
    </source>
</reference>
<dbReference type="Pfam" id="PF07715">
    <property type="entry name" value="Plug"/>
    <property type="match status" value="1"/>
</dbReference>
<dbReference type="InterPro" id="IPR036942">
    <property type="entry name" value="Beta-barrel_TonB_sf"/>
</dbReference>
<dbReference type="PROSITE" id="PS52016">
    <property type="entry name" value="TONB_DEPENDENT_REC_3"/>
    <property type="match status" value="1"/>
</dbReference>
<dbReference type="OrthoDB" id="183532at2"/>
<feature type="domain" description="TonB-dependent receptor plug" evidence="14">
    <location>
        <begin position="48"/>
        <end position="157"/>
    </location>
</feature>
<dbReference type="GO" id="GO:0044718">
    <property type="term" value="P:siderophore transmembrane transport"/>
    <property type="evidence" value="ECO:0007669"/>
    <property type="project" value="TreeGrafter"/>
</dbReference>
<evidence type="ECO:0000256" key="8">
    <source>
        <dbReference type="ARBA" id="ARBA00023170"/>
    </source>
</evidence>
<dbReference type="RefSeq" id="WP_013293545.1">
    <property type="nucleotide sequence ID" value="NC_014394.1"/>
</dbReference>
<dbReference type="STRING" id="395494.Galf_1588"/>
<evidence type="ECO:0000256" key="11">
    <source>
        <dbReference type="RuleBase" id="RU003357"/>
    </source>
</evidence>
<keyword evidence="6 11" id="KW-0798">TonB box</keyword>
<evidence type="ECO:0000256" key="6">
    <source>
        <dbReference type="ARBA" id="ARBA00023077"/>
    </source>
</evidence>
<dbReference type="InterPro" id="IPR039426">
    <property type="entry name" value="TonB-dep_rcpt-like"/>
</dbReference>
<evidence type="ECO:0000256" key="2">
    <source>
        <dbReference type="ARBA" id="ARBA00009810"/>
    </source>
</evidence>
<dbReference type="InterPro" id="IPR000531">
    <property type="entry name" value="Beta-barrel_TonB"/>
</dbReference>
<sequence precursor="true">MLHTRNLLTTLFSCLFSQALYAENSASETDYFQDFPVVLSASRLSQPLSEAPNAMSVIDRKMITASGFRSIPDLFKLVPGMYVSYYKGGQAIVSYHGSSDQYARRMQVLIDGRSVYMAPASTVDWANLPITIDDIERIEVIRGPAAASHGANSTQGVISITTRDAGAIHGRQLSLTRGAKGINDVAARFGHHGEQLDYRMTVAYSADNGYDNLTAPPNSLTLAQATAGGLLNNSNDSNQARMLNYRADYHPNGIDRFDIQFGFNRDVQTAGWTDSFGNPNHDLISNSNYAQLGWIRALDNSDEFSARYYHMGQQQSELFTVLTPATNTTQTSRDEIELQHTVHLTESNRLVYGGAWRRDQVAGQGYSPALFFIYGASPTYSSSLSTNEYRLFAHDEWRINQQLLLNTGAMLERDGLGHENLSPRVAVNYHLTPQHTLRMGASVAYRTPALAELHYRQLNPGVLLVPSQTITSPGLVPEKVLSREIGYLGEFSALATSLDLRVFSDQLGQGVYVGATKFENGYTAAYQGIEATIKHSMGDNSDLTANFAHELAHSNAAALTIGPGLLSTTDVQATSTPRNSASLLYSRRFSHDVSFSTAYYYQDALQAYMRNTVDHQSMQRRTDIRLAKVFNQGNGVKGEVALVLQNVFDMKYSEYVANNVFNRRSYVTLTLNW</sequence>
<dbReference type="InterPro" id="IPR037066">
    <property type="entry name" value="Plug_dom_sf"/>
</dbReference>
<evidence type="ECO:0000256" key="4">
    <source>
        <dbReference type="ARBA" id="ARBA00022452"/>
    </source>
</evidence>
<evidence type="ECO:0000256" key="7">
    <source>
        <dbReference type="ARBA" id="ARBA00023136"/>
    </source>
</evidence>
<evidence type="ECO:0000256" key="3">
    <source>
        <dbReference type="ARBA" id="ARBA00022448"/>
    </source>
</evidence>
<dbReference type="KEGG" id="gca:Galf_1588"/>
<comment type="subcellular location">
    <subcellularLocation>
        <location evidence="1 10">Cell outer membrane</location>
        <topology evidence="1 10">Multi-pass membrane protein</topology>
    </subcellularLocation>
</comment>
<name>D9SGF9_GALCS</name>
<dbReference type="PANTHER" id="PTHR30069">
    <property type="entry name" value="TONB-DEPENDENT OUTER MEMBRANE RECEPTOR"/>
    <property type="match status" value="1"/>
</dbReference>
<evidence type="ECO:0000313" key="15">
    <source>
        <dbReference type="EMBL" id="ADL55606.1"/>
    </source>
</evidence>
<dbReference type="PANTHER" id="PTHR30069:SF27">
    <property type="entry name" value="BLL4766 PROTEIN"/>
    <property type="match status" value="1"/>
</dbReference>
<evidence type="ECO:0000259" key="13">
    <source>
        <dbReference type="Pfam" id="PF00593"/>
    </source>
</evidence>
<dbReference type="Proteomes" id="UP000001235">
    <property type="component" value="Chromosome"/>
</dbReference>
<evidence type="ECO:0000256" key="1">
    <source>
        <dbReference type="ARBA" id="ARBA00004571"/>
    </source>
</evidence>
<feature type="domain" description="TonB-dependent receptor-like beta-barrel" evidence="13">
    <location>
        <begin position="206"/>
        <end position="601"/>
    </location>
</feature>
<dbReference type="Gene3D" id="2.170.130.10">
    <property type="entry name" value="TonB-dependent receptor, plug domain"/>
    <property type="match status" value="1"/>
</dbReference>
<comment type="similarity">
    <text evidence="2 10 11">Belongs to the TonB-dependent receptor family.</text>
</comment>
<keyword evidence="4 10" id="KW-1134">Transmembrane beta strand</keyword>
<evidence type="ECO:0000313" key="16">
    <source>
        <dbReference type="Proteomes" id="UP000001235"/>
    </source>
</evidence>
<evidence type="ECO:0000256" key="9">
    <source>
        <dbReference type="ARBA" id="ARBA00023237"/>
    </source>
</evidence>
<proteinExistence type="inferred from homology"/>
<dbReference type="EMBL" id="CP002159">
    <property type="protein sequence ID" value="ADL55606.1"/>
    <property type="molecule type" value="Genomic_DNA"/>
</dbReference>